<keyword evidence="2" id="KW-0479">Metal-binding</keyword>
<evidence type="ECO:0000256" key="3">
    <source>
        <dbReference type="ARBA" id="ARBA00022801"/>
    </source>
</evidence>
<dbReference type="Gene3D" id="3.30.1240.10">
    <property type="match status" value="1"/>
</dbReference>
<evidence type="ECO:0000313" key="6">
    <source>
        <dbReference type="EMBL" id="MBC9130241.1"/>
    </source>
</evidence>
<dbReference type="RefSeq" id="WP_187754679.1">
    <property type="nucleotide sequence ID" value="NZ_JABURY010000006.1"/>
</dbReference>
<dbReference type="CDD" id="cd07516">
    <property type="entry name" value="HAD_Pase"/>
    <property type="match status" value="1"/>
</dbReference>
<organism evidence="6 7">
    <name type="scientific">Frischella japonica</name>
    <dbReference type="NCBI Taxonomy" id="2741544"/>
    <lineage>
        <taxon>Bacteria</taxon>
        <taxon>Pseudomonadati</taxon>
        <taxon>Pseudomonadota</taxon>
        <taxon>Gammaproteobacteria</taxon>
        <taxon>Orbales</taxon>
        <taxon>Orbaceae</taxon>
        <taxon>Frischella</taxon>
    </lineage>
</organism>
<dbReference type="InterPro" id="IPR006379">
    <property type="entry name" value="HAD-SF_hydro_IIB"/>
</dbReference>
<sequence length="272" mass="30553">MFHIVASDLDGTLLNTDHALSAYTKETLQKLRKKDIHFVFATGRHHIDVAQMRDNMDIDAYMITSNGARVHDSKGNVIVSLNLQPSIAYEIAQVAMDDSLVYTHIYRGDEWLINKEDPESLEYFSESHFKYRLFEPIDFATDDIAKIYFTTNDDSHNIRLIELKNRLKAHYGNEISIAFSTANCLEVMGANVSKGNALAAVVKKLGYTLQDSIAFGDGMNDLEMLSMAGKGCIMQNASDELKQCLPQIEIIGSNADDAVPHYLNNLYFNSIK</sequence>
<dbReference type="NCBIfam" id="NF008213">
    <property type="entry name" value="PRK10976.1"/>
    <property type="match status" value="1"/>
</dbReference>
<proteinExistence type="inferred from homology"/>
<accession>A0ABR7QVM1</accession>
<keyword evidence="3" id="KW-0378">Hydrolase</keyword>
<dbReference type="SUPFAM" id="SSF56784">
    <property type="entry name" value="HAD-like"/>
    <property type="match status" value="1"/>
</dbReference>
<dbReference type="NCBIfam" id="TIGR01484">
    <property type="entry name" value="HAD-SF-IIB"/>
    <property type="match status" value="1"/>
</dbReference>
<gene>
    <name evidence="6" type="primary">yigL</name>
    <name evidence="6" type="ORF">FcAc13_02845</name>
</gene>
<name>A0ABR7QVM1_9GAMM</name>
<dbReference type="Gene3D" id="3.40.50.1000">
    <property type="entry name" value="HAD superfamily/HAD-like"/>
    <property type="match status" value="1"/>
</dbReference>
<dbReference type="SFLD" id="SFLDG01144">
    <property type="entry name" value="C2.B.4:_PGP_Like"/>
    <property type="match status" value="1"/>
</dbReference>
<evidence type="ECO:0000256" key="5">
    <source>
        <dbReference type="ARBA" id="ARBA00034778"/>
    </source>
</evidence>
<dbReference type="EMBL" id="JABURY010000006">
    <property type="protein sequence ID" value="MBC9130241.1"/>
    <property type="molecule type" value="Genomic_DNA"/>
</dbReference>
<comment type="caution">
    <text evidence="6">The sequence shown here is derived from an EMBL/GenBank/DDBJ whole genome shotgun (WGS) entry which is preliminary data.</text>
</comment>
<evidence type="ECO:0000313" key="7">
    <source>
        <dbReference type="Proteomes" id="UP000651208"/>
    </source>
</evidence>
<comment type="similarity">
    <text evidence="5">Belongs to the HAD-like hydrolase superfamily. Cof family.</text>
</comment>
<dbReference type="Proteomes" id="UP000651208">
    <property type="component" value="Unassembled WGS sequence"/>
</dbReference>
<keyword evidence="4" id="KW-0460">Magnesium</keyword>
<dbReference type="SFLD" id="SFLDS00003">
    <property type="entry name" value="Haloacid_Dehalogenase"/>
    <property type="match status" value="1"/>
</dbReference>
<dbReference type="PROSITE" id="PS01229">
    <property type="entry name" value="COF_2"/>
    <property type="match status" value="1"/>
</dbReference>
<keyword evidence="7" id="KW-1185">Reference proteome</keyword>
<dbReference type="InterPro" id="IPR036412">
    <property type="entry name" value="HAD-like_sf"/>
</dbReference>
<comment type="cofactor">
    <cofactor evidence="1">
        <name>Mg(2+)</name>
        <dbReference type="ChEBI" id="CHEBI:18420"/>
    </cofactor>
</comment>
<dbReference type="InterPro" id="IPR000150">
    <property type="entry name" value="Cof"/>
</dbReference>
<dbReference type="PROSITE" id="PS01228">
    <property type="entry name" value="COF_1"/>
    <property type="match status" value="1"/>
</dbReference>
<dbReference type="PANTHER" id="PTHR47267:SF4">
    <property type="entry name" value="PYRIDOXAL PHOSPHATE PHOSPHATASE YIGL"/>
    <property type="match status" value="1"/>
</dbReference>
<dbReference type="PANTHER" id="PTHR47267">
    <property type="match status" value="1"/>
</dbReference>
<evidence type="ECO:0000256" key="4">
    <source>
        <dbReference type="ARBA" id="ARBA00022842"/>
    </source>
</evidence>
<dbReference type="SFLD" id="SFLDG01140">
    <property type="entry name" value="C2.B:_Phosphomannomutase_and_P"/>
    <property type="match status" value="1"/>
</dbReference>
<protein>
    <submittedName>
        <fullName evidence="6">Sugar/pyridoxal phosphate phosphatase YigL</fullName>
    </submittedName>
</protein>
<dbReference type="NCBIfam" id="TIGR00099">
    <property type="entry name" value="Cof-subfamily"/>
    <property type="match status" value="1"/>
</dbReference>
<reference evidence="6 7" key="1">
    <citation type="submission" date="2020-06" db="EMBL/GenBank/DDBJ databases">
        <title>Frischella cerana isolated from Apis cerana gut homogenate.</title>
        <authorList>
            <person name="Wolter L.A."/>
            <person name="Suenami S."/>
            <person name="Miyazaki R."/>
        </authorList>
    </citation>
    <scope>NUCLEOTIDE SEQUENCE [LARGE SCALE GENOMIC DNA]</scope>
    <source>
        <strain evidence="6 7">Ac13</strain>
    </source>
</reference>
<dbReference type="InterPro" id="IPR023214">
    <property type="entry name" value="HAD_sf"/>
</dbReference>
<dbReference type="Pfam" id="PF08282">
    <property type="entry name" value="Hydrolase_3"/>
    <property type="match status" value="1"/>
</dbReference>
<evidence type="ECO:0000256" key="2">
    <source>
        <dbReference type="ARBA" id="ARBA00022723"/>
    </source>
</evidence>
<evidence type="ECO:0000256" key="1">
    <source>
        <dbReference type="ARBA" id="ARBA00001946"/>
    </source>
</evidence>